<dbReference type="Gene3D" id="3.30.1490.20">
    <property type="entry name" value="ATP-grasp fold, A domain"/>
    <property type="match status" value="1"/>
</dbReference>
<dbReference type="RefSeq" id="WP_105356001.1">
    <property type="nucleotide sequence ID" value="NZ_PUIB01000017.1"/>
</dbReference>
<dbReference type="Gene3D" id="3.30.470.20">
    <property type="entry name" value="ATP-grasp fold, B domain"/>
    <property type="match status" value="1"/>
</dbReference>
<feature type="binding site" evidence="15">
    <location>
        <position position="784"/>
    </location>
    <ligand>
        <name>Mg(2+)</name>
        <dbReference type="ChEBI" id="CHEBI:18420"/>
    </ligand>
</feature>
<evidence type="ECO:0000256" key="14">
    <source>
        <dbReference type="PIRSR" id="PIRSR000853-2"/>
    </source>
</evidence>
<evidence type="ECO:0000256" key="10">
    <source>
        <dbReference type="ARBA" id="ARBA00022840"/>
    </source>
</evidence>
<evidence type="ECO:0000256" key="1">
    <source>
        <dbReference type="ARBA" id="ARBA00001946"/>
    </source>
</evidence>
<reference evidence="19 20" key="1">
    <citation type="submission" date="2018-02" db="EMBL/GenBank/DDBJ databases">
        <title>Comparative genomes isolates from brazilian mangrove.</title>
        <authorList>
            <person name="Araujo J.E."/>
            <person name="Taketani R.G."/>
            <person name="Silva M.C.P."/>
            <person name="Loureco M.V."/>
            <person name="Andreote F.D."/>
        </authorList>
    </citation>
    <scope>NUCLEOTIDE SEQUENCE [LARGE SCALE GENOMIC DNA]</scope>
    <source>
        <strain evidence="19 20">NAP PRIS-MGV</strain>
    </source>
</reference>
<keyword evidence="10" id="KW-0067">ATP-binding</keyword>
<dbReference type="AlphaFoldDB" id="A0A2S8FQD5"/>
<dbReference type="Pfam" id="PF01326">
    <property type="entry name" value="PPDK_N"/>
    <property type="match status" value="3"/>
</dbReference>
<proteinExistence type="inferred from homology"/>
<comment type="catalytic activity">
    <reaction evidence="12">
        <text>pyruvate + phosphate + ATP = phosphoenolpyruvate + AMP + diphosphate + H(+)</text>
        <dbReference type="Rhea" id="RHEA:10756"/>
        <dbReference type="ChEBI" id="CHEBI:15361"/>
        <dbReference type="ChEBI" id="CHEBI:15378"/>
        <dbReference type="ChEBI" id="CHEBI:30616"/>
        <dbReference type="ChEBI" id="CHEBI:33019"/>
        <dbReference type="ChEBI" id="CHEBI:43474"/>
        <dbReference type="ChEBI" id="CHEBI:58702"/>
        <dbReference type="ChEBI" id="CHEBI:456215"/>
        <dbReference type="EC" id="2.7.9.1"/>
    </reaction>
</comment>
<keyword evidence="19" id="KW-0670">Pyruvate</keyword>
<evidence type="ECO:0000256" key="5">
    <source>
        <dbReference type="ARBA" id="ARBA00020138"/>
    </source>
</evidence>
<feature type="binding site" evidence="14">
    <location>
        <position position="782"/>
    </location>
    <ligand>
        <name>substrate</name>
    </ligand>
</feature>
<evidence type="ECO:0000256" key="2">
    <source>
        <dbReference type="ARBA" id="ARBA00003144"/>
    </source>
</evidence>
<dbReference type="Gene3D" id="1.20.80.30">
    <property type="match status" value="1"/>
</dbReference>
<dbReference type="GO" id="GO:0050242">
    <property type="term" value="F:pyruvate, phosphate dikinase activity"/>
    <property type="evidence" value="ECO:0007669"/>
    <property type="project" value="UniProtKB-UniRule"/>
</dbReference>
<dbReference type="OrthoDB" id="9765468at2"/>
<dbReference type="GO" id="GO:0016301">
    <property type="term" value="F:kinase activity"/>
    <property type="evidence" value="ECO:0007669"/>
    <property type="project" value="UniProtKB-UniRule"/>
</dbReference>
<evidence type="ECO:0000256" key="7">
    <source>
        <dbReference type="ARBA" id="ARBA00022723"/>
    </source>
</evidence>
<dbReference type="PIRSF" id="PIRSF000853">
    <property type="entry name" value="PPDK"/>
    <property type="match status" value="1"/>
</dbReference>
<feature type="active site" description="Tele-phosphohistidine intermediate" evidence="13">
    <location>
        <position position="469"/>
    </location>
</feature>
<evidence type="ECO:0000256" key="11">
    <source>
        <dbReference type="ARBA" id="ARBA00022842"/>
    </source>
</evidence>
<feature type="domain" description="Pyruvate phosphate dikinase AMP/ATP-binding" evidence="17">
    <location>
        <begin position="315"/>
        <end position="370"/>
    </location>
</feature>
<dbReference type="InterPro" id="IPR015813">
    <property type="entry name" value="Pyrv/PenolPyrv_kinase-like_dom"/>
</dbReference>
<evidence type="ECO:0000313" key="19">
    <source>
        <dbReference type="EMBL" id="PQO34054.1"/>
    </source>
</evidence>
<dbReference type="Gene3D" id="1.10.189.10">
    <property type="entry name" value="Pyruvate Phosphate Dikinase, domain 2"/>
    <property type="match status" value="1"/>
</dbReference>
<dbReference type="EC" id="2.7.9.1" evidence="4 12"/>
<evidence type="ECO:0000256" key="15">
    <source>
        <dbReference type="PIRSR" id="PIRSR000853-3"/>
    </source>
</evidence>
<comment type="cofactor">
    <cofactor evidence="1 12 15">
        <name>Mg(2+)</name>
        <dbReference type="ChEBI" id="CHEBI:18420"/>
    </cofactor>
</comment>
<feature type="binding site" evidence="15">
    <location>
        <position position="760"/>
    </location>
    <ligand>
        <name>Mg(2+)</name>
        <dbReference type="ChEBI" id="CHEBI:18420"/>
    </ligand>
</feature>
<dbReference type="SUPFAM" id="SSF52009">
    <property type="entry name" value="Phosphohistidine domain"/>
    <property type="match status" value="1"/>
</dbReference>
<dbReference type="Pfam" id="PF00391">
    <property type="entry name" value="PEP-utilizers"/>
    <property type="match status" value="1"/>
</dbReference>
<evidence type="ECO:0000259" key="16">
    <source>
        <dbReference type="Pfam" id="PF00391"/>
    </source>
</evidence>
<sequence>MAKKAAAKKTKPSKMVYYFGKTKTEGKGVGKDLLGGKGLNLAEMTSIGLPVPPGITITTQVCADYYKGGKKLPKGLMDEVHEGIATLEKELKKTFGDNKNPLLVSVRSGAAVSMPGMMNTILNLGLNDESVVGLANATNNERFAYDAYRRLIDMFGDVVMEVDRDHFEHAFSAIKKKYNATLDNEVPAAGLIELCNEYKAIYQKYTGEAFPQDPMKQLELAVEAVFKSWNTTRAVRYREVEGIRGLLGTAVNVQSMAYGNMGQDSGTGVAFTRNPSTGENKFYGEFLIDAQGEDVVAGIRTPQPVAEMSKWNRAVYKQLLEIKDTLEAHYKDVQDIEFTIEKGELFMLQTRNGKRTGAAAVKIACDMVKEGLIDEQTALLRIPANDLTQLLLPSFTSDSKSKANVLTRGLPASPGAAVGVLAFTAEEAVERTHNGEKVILCRKETSPEDIDGMHSAVGILTSTGGMTSHAAVVARGWGRCCVAGAGEIEIDEKGRKIKVAGKTFKHTDTISIDGSTGEVMEGTVETSEPKLSGDFAKVMKWADEYRTLGVRTNADTPADSQRARDFGAEGIGLCRTEHMFFEEDRIIIMREMILAESEADRRAALAKLLPFQREDFVGIFTAMKNLPVTVRLLDPPLHEFLPHEAKSQKEIAEILGITPAKVKSRVAQLHESNPMLGHRGCRLSVTYPEILEMQVTAIVEAAIECKKKRVNAMPEIMIPLVGTAAELQLLRAKAEETIEKVKADTGYNGELDILIGTMIEIPRAALTANEVAEYAEFFSFGTNDLTQMTFGYSRDDVNTFLPDYTRLEILPADPFQTLDATGVGQLVEMGVTKGRKARKELKCGICGEHGGDPASIDFCHNVGLNYVSCSPFRVPIARLAAAQAAIRAAK</sequence>
<dbReference type="InterPro" id="IPR018274">
    <property type="entry name" value="PEP_util_AS"/>
</dbReference>
<dbReference type="PANTHER" id="PTHR22931:SF9">
    <property type="entry name" value="PYRUVATE, PHOSPHATE DIKINASE 1, CHLOROPLASTIC"/>
    <property type="match status" value="1"/>
</dbReference>
<feature type="binding site" evidence="14">
    <location>
        <position position="781"/>
    </location>
    <ligand>
        <name>substrate</name>
    </ligand>
</feature>
<dbReference type="Proteomes" id="UP000239388">
    <property type="component" value="Unassembled WGS sequence"/>
</dbReference>
<feature type="binding site" evidence="14">
    <location>
        <position position="631"/>
    </location>
    <ligand>
        <name>substrate</name>
    </ligand>
</feature>
<evidence type="ECO:0000256" key="6">
    <source>
        <dbReference type="ARBA" id="ARBA00022679"/>
    </source>
</evidence>
<dbReference type="EMBL" id="PUIB01000017">
    <property type="protein sequence ID" value="PQO34054.1"/>
    <property type="molecule type" value="Genomic_DNA"/>
</dbReference>
<dbReference type="InterPro" id="IPR036637">
    <property type="entry name" value="Phosphohistidine_dom_sf"/>
</dbReference>
<dbReference type="PROSITE" id="PS00742">
    <property type="entry name" value="PEP_ENZYMES_2"/>
    <property type="match status" value="1"/>
</dbReference>
<evidence type="ECO:0000259" key="18">
    <source>
        <dbReference type="Pfam" id="PF02896"/>
    </source>
</evidence>
<keyword evidence="11 15" id="KW-0460">Magnesium</keyword>
<dbReference type="NCBIfam" id="TIGR01828">
    <property type="entry name" value="pyru_phos_dikin"/>
    <property type="match status" value="1"/>
</dbReference>
<dbReference type="PANTHER" id="PTHR22931">
    <property type="entry name" value="PHOSPHOENOLPYRUVATE DIKINASE-RELATED"/>
    <property type="match status" value="1"/>
</dbReference>
<dbReference type="NCBIfam" id="NF004531">
    <property type="entry name" value="PRK05878.1"/>
    <property type="match status" value="1"/>
</dbReference>
<evidence type="ECO:0000256" key="8">
    <source>
        <dbReference type="ARBA" id="ARBA00022741"/>
    </source>
</evidence>
<feature type="binding site" evidence="14">
    <location>
        <position position="575"/>
    </location>
    <ligand>
        <name>substrate</name>
    </ligand>
</feature>
<keyword evidence="9 19" id="KW-0418">Kinase</keyword>
<dbReference type="Pfam" id="PF02896">
    <property type="entry name" value="PEP-utilizers_C"/>
    <property type="match status" value="1"/>
</dbReference>
<keyword evidence="6" id="KW-0808">Transferase</keyword>
<dbReference type="InterPro" id="IPR040442">
    <property type="entry name" value="Pyrv_kinase-like_dom_sf"/>
</dbReference>
<dbReference type="SUPFAM" id="SSF51621">
    <property type="entry name" value="Phosphoenolpyruvate/pyruvate domain"/>
    <property type="match status" value="1"/>
</dbReference>
<dbReference type="SUPFAM" id="SSF56059">
    <property type="entry name" value="Glutathione synthetase ATP-binding domain-like"/>
    <property type="match status" value="1"/>
</dbReference>
<evidence type="ECO:0000256" key="9">
    <source>
        <dbReference type="ARBA" id="ARBA00022777"/>
    </source>
</evidence>
<comment type="caution">
    <text evidence="19">The sequence shown here is derived from an EMBL/GenBank/DDBJ whole genome shotgun (WGS) entry which is preliminary data.</text>
</comment>
<evidence type="ECO:0000256" key="13">
    <source>
        <dbReference type="PIRSR" id="PIRSR000853-1"/>
    </source>
</evidence>
<dbReference type="GO" id="GO:0005524">
    <property type="term" value="F:ATP binding"/>
    <property type="evidence" value="ECO:0007669"/>
    <property type="project" value="UniProtKB-UniRule"/>
</dbReference>
<comment type="function">
    <text evidence="2">Catalyzes the reversible phosphorylation of pyruvate and phosphate.</text>
</comment>
<comment type="similarity">
    <text evidence="3 12">Belongs to the PEP-utilizing enzyme family.</text>
</comment>
<feature type="domain" description="Pyruvate phosphate dikinase AMP/ATP-binding" evidence="17">
    <location>
        <begin position="77"/>
        <end position="304"/>
    </location>
</feature>
<feature type="domain" description="PEP-utilising enzyme C-terminal" evidence="18">
    <location>
        <begin position="532"/>
        <end position="884"/>
    </location>
</feature>
<dbReference type="InterPro" id="IPR010121">
    <property type="entry name" value="Pyruvate_phosphate_dikinase"/>
</dbReference>
<evidence type="ECO:0000256" key="4">
    <source>
        <dbReference type="ARBA" id="ARBA00011994"/>
    </source>
</evidence>
<dbReference type="Gene3D" id="3.50.30.10">
    <property type="entry name" value="Phosphohistidine domain"/>
    <property type="match status" value="1"/>
</dbReference>
<feature type="binding site" evidence="14">
    <location>
        <position position="783"/>
    </location>
    <ligand>
        <name>substrate</name>
    </ligand>
</feature>
<evidence type="ECO:0000313" key="20">
    <source>
        <dbReference type="Proteomes" id="UP000239388"/>
    </source>
</evidence>
<feature type="domain" description="PEP-utilising enzyme mobile" evidence="16">
    <location>
        <begin position="436"/>
        <end position="517"/>
    </location>
</feature>
<keyword evidence="7 15" id="KW-0479">Metal-binding</keyword>
<gene>
    <name evidence="19" type="ORF">C5Y98_17225</name>
</gene>
<evidence type="ECO:0000256" key="3">
    <source>
        <dbReference type="ARBA" id="ARBA00007837"/>
    </source>
</evidence>
<dbReference type="PROSITE" id="PS00370">
    <property type="entry name" value="PEP_ENZYMES_PHOS_SITE"/>
    <property type="match status" value="1"/>
</dbReference>
<organism evidence="19 20">
    <name type="scientific">Blastopirellula marina</name>
    <dbReference type="NCBI Taxonomy" id="124"/>
    <lineage>
        <taxon>Bacteria</taxon>
        <taxon>Pseudomonadati</taxon>
        <taxon>Planctomycetota</taxon>
        <taxon>Planctomycetia</taxon>
        <taxon>Pirellulales</taxon>
        <taxon>Pirellulaceae</taxon>
        <taxon>Blastopirellula</taxon>
    </lineage>
</organism>
<feature type="active site" description="Proton donor" evidence="13">
    <location>
        <position position="846"/>
    </location>
</feature>
<evidence type="ECO:0000259" key="17">
    <source>
        <dbReference type="Pfam" id="PF01326"/>
    </source>
</evidence>
<evidence type="ECO:0000256" key="12">
    <source>
        <dbReference type="PIRNR" id="PIRNR000853"/>
    </source>
</evidence>
<feature type="domain" description="Pyruvate phosphate dikinase AMP/ATP-binding" evidence="17">
    <location>
        <begin position="32"/>
        <end position="67"/>
    </location>
</feature>
<name>A0A2S8FQD5_9BACT</name>
<dbReference type="InterPro" id="IPR023151">
    <property type="entry name" value="PEP_util_CS"/>
</dbReference>
<dbReference type="GO" id="GO:0046872">
    <property type="term" value="F:metal ion binding"/>
    <property type="evidence" value="ECO:0007669"/>
    <property type="project" value="UniProtKB-UniRule"/>
</dbReference>
<accession>A0A2S8FQD5</accession>
<dbReference type="InterPro" id="IPR002192">
    <property type="entry name" value="PPDK_AMP/ATP-bd"/>
</dbReference>
<protein>
    <recommendedName>
        <fullName evidence="5 12">Pyruvate, phosphate dikinase</fullName>
        <ecNumber evidence="4 12">2.7.9.1</ecNumber>
    </recommendedName>
</protein>
<dbReference type="InterPro" id="IPR008279">
    <property type="entry name" value="PEP-util_enz_mobile_dom"/>
</dbReference>
<dbReference type="InterPro" id="IPR013815">
    <property type="entry name" value="ATP_grasp_subdomain_1"/>
</dbReference>
<dbReference type="Gene3D" id="3.20.20.60">
    <property type="entry name" value="Phosphoenolpyruvate-binding domains"/>
    <property type="match status" value="1"/>
</dbReference>
<dbReference type="InterPro" id="IPR000121">
    <property type="entry name" value="PEP_util_C"/>
</dbReference>
<feature type="binding site" evidence="14">
    <location>
        <position position="784"/>
    </location>
    <ligand>
        <name>substrate</name>
    </ligand>
</feature>
<keyword evidence="8" id="KW-0547">Nucleotide-binding</keyword>
<feature type="binding site" evidence="14">
    <location>
        <position position="760"/>
    </location>
    <ligand>
        <name>substrate</name>
    </ligand>
</feature>